<feature type="non-terminal residue" evidence="3">
    <location>
        <position position="108"/>
    </location>
</feature>
<evidence type="ECO:0000313" key="3">
    <source>
        <dbReference type="EMBL" id="KAJ4470731.1"/>
    </source>
</evidence>
<keyword evidence="1" id="KW-0812">Transmembrane</keyword>
<reference evidence="3" key="1">
    <citation type="submission" date="2022-08" db="EMBL/GenBank/DDBJ databases">
        <title>A Global Phylogenomic Analysis of the Shiitake Genus Lentinula.</title>
        <authorList>
            <consortium name="DOE Joint Genome Institute"/>
            <person name="Sierra-Patev S."/>
            <person name="Min B."/>
            <person name="Naranjo-Ortiz M."/>
            <person name="Looney B."/>
            <person name="Konkel Z."/>
            <person name="Slot J.C."/>
            <person name="Sakamoto Y."/>
            <person name="Steenwyk J.L."/>
            <person name="Rokas A."/>
            <person name="Carro J."/>
            <person name="Camarero S."/>
            <person name="Ferreira P."/>
            <person name="Molpeceres G."/>
            <person name="Ruiz-Duenas F.J."/>
            <person name="Serrano A."/>
            <person name="Henrissat B."/>
            <person name="Drula E."/>
            <person name="Hughes K.W."/>
            <person name="Mata J.L."/>
            <person name="Ishikawa N.K."/>
            <person name="Vargas-Isla R."/>
            <person name="Ushijima S."/>
            <person name="Smith C.A."/>
            <person name="Ahrendt S."/>
            <person name="Andreopoulos W."/>
            <person name="He G."/>
            <person name="Labutti K."/>
            <person name="Lipzen A."/>
            <person name="Ng V."/>
            <person name="Riley R."/>
            <person name="Sandor L."/>
            <person name="Barry K."/>
            <person name="Martinez A.T."/>
            <person name="Xiao Y."/>
            <person name="Gibbons J.G."/>
            <person name="Terashima K."/>
            <person name="Grigoriev I.V."/>
            <person name="Hibbett D.S."/>
        </authorList>
    </citation>
    <scope>NUCLEOTIDE SEQUENCE</scope>
    <source>
        <strain evidence="3">RHP3577 ss4</strain>
    </source>
</reference>
<keyword evidence="4" id="KW-1185">Reference proteome</keyword>
<proteinExistence type="predicted"/>
<keyword evidence="1" id="KW-1133">Transmembrane helix</keyword>
<sequence>MDPVSSTTFIQAYSSDRTLLSNFVASSIVMFLYDWMLMLPAEIEFVWTASLRRPLNVLYIIQRYMPFVDTVAILFVVSFVQPIDSEACRILYNISGWMYIIGIALTDG</sequence>
<evidence type="ECO:0000259" key="2">
    <source>
        <dbReference type="Pfam" id="PF20151"/>
    </source>
</evidence>
<dbReference type="EMBL" id="JANVFT010000090">
    <property type="protein sequence ID" value="KAJ4470731.1"/>
    <property type="molecule type" value="Genomic_DNA"/>
</dbReference>
<name>A0ABQ8V5P7_9AGAR</name>
<comment type="caution">
    <text evidence="3">The sequence shown here is derived from an EMBL/GenBank/DDBJ whole genome shotgun (WGS) entry which is preliminary data.</text>
</comment>
<feature type="domain" description="DUF6533" evidence="2">
    <location>
        <begin position="25"/>
        <end position="68"/>
    </location>
</feature>
<evidence type="ECO:0000313" key="4">
    <source>
        <dbReference type="Proteomes" id="UP001150217"/>
    </source>
</evidence>
<evidence type="ECO:0000256" key="1">
    <source>
        <dbReference type="SAM" id="Phobius"/>
    </source>
</evidence>
<organism evidence="3 4">
    <name type="scientific">Lentinula lateritia</name>
    <dbReference type="NCBI Taxonomy" id="40482"/>
    <lineage>
        <taxon>Eukaryota</taxon>
        <taxon>Fungi</taxon>
        <taxon>Dikarya</taxon>
        <taxon>Basidiomycota</taxon>
        <taxon>Agaricomycotina</taxon>
        <taxon>Agaricomycetes</taxon>
        <taxon>Agaricomycetidae</taxon>
        <taxon>Agaricales</taxon>
        <taxon>Marasmiineae</taxon>
        <taxon>Omphalotaceae</taxon>
        <taxon>Lentinula</taxon>
    </lineage>
</organism>
<feature type="transmembrane region" description="Helical" evidence="1">
    <location>
        <begin position="89"/>
        <end position="106"/>
    </location>
</feature>
<feature type="transmembrane region" description="Helical" evidence="1">
    <location>
        <begin position="64"/>
        <end position="83"/>
    </location>
</feature>
<feature type="transmembrane region" description="Helical" evidence="1">
    <location>
        <begin position="20"/>
        <end position="43"/>
    </location>
</feature>
<dbReference type="Pfam" id="PF20151">
    <property type="entry name" value="DUF6533"/>
    <property type="match status" value="1"/>
</dbReference>
<gene>
    <name evidence="3" type="ORF">C8R41DRAFT_851628</name>
</gene>
<dbReference type="Proteomes" id="UP001150217">
    <property type="component" value="Unassembled WGS sequence"/>
</dbReference>
<protein>
    <recommendedName>
        <fullName evidence="2">DUF6533 domain-containing protein</fullName>
    </recommendedName>
</protein>
<accession>A0ABQ8V5P7</accession>
<keyword evidence="1" id="KW-0472">Membrane</keyword>
<dbReference type="InterPro" id="IPR045340">
    <property type="entry name" value="DUF6533"/>
</dbReference>